<evidence type="ECO:0000313" key="3">
    <source>
        <dbReference type="EMBL" id="OXA40539.1"/>
    </source>
</evidence>
<dbReference type="AlphaFoldDB" id="A0A226D5P7"/>
<feature type="signal peptide" evidence="1">
    <location>
        <begin position="1"/>
        <end position="27"/>
    </location>
</feature>
<dbReference type="Pfam" id="PF23071">
    <property type="entry name" value="DUF7044"/>
    <property type="match status" value="1"/>
</dbReference>
<feature type="domain" description="DUF7044" evidence="2">
    <location>
        <begin position="77"/>
        <end position="122"/>
    </location>
</feature>
<name>A0A226D5P7_FOLCA</name>
<keyword evidence="4" id="KW-1185">Reference proteome</keyword>
<dbReference type="Proteomes" id="UP000198287">
    <property type="component" value="Unassembled WGS sequence"/>
</dbReference>
<accession>A0A226D5P7</accession>
<dbReference type="InterPro" id="IPR055472">
    <property type="entry name" value="DUF7044"/>
</dbReference>
<feature type="chain" id="PRO_5013189121" description="DUF7044 domain-containing protein" evidence="1">
    <location>
        <begin position="28"/>
        <end position="123"/>
    </location>
</feature>
<organism evidence="3 4">
    <name type="scientific">Folsomia candida</name>
    <name type="common">Springtail</name>
    <dbReference type="NCBI Taxonomy" id="158441"/>
    <lineage>
        <taxon>Eukaryota</taxon>
        <taxon>Metazoa</taxon>
        <taxon>Ecdysozoa</taxon>
        <taxon>Arthropoda</taxon>
        <taxon>Hexapoda</taxon>
        <taxon>Collembola</taxon>
        <taxon>Entomobryomorpha</taxon>
        <taxon>Isotomoidea</taxon>
        <taxon>Isotomidae</taxon>
        <taxon>Proisotominae</taxon>
        <taxon>Folsomia</taxon>
    </lineage>
</organism>
<reference evidence="3 4" key="1">
    <citation type="submission" date="2015-12" db="EMBL/GenBank/DDBJ databases">
        <title>The genome of Folsomia candida.</title>
        <authorList>
            <person name="Faddeeva A."/>
            <person name="Derks M.F."/>
            <person name="Anvar Y."/>
            <person name="Smit S."/>
            <person name="Van Straalen N."/>
            <person name="Roelofs D."/>
        </authorList>
    </citation>
    <scope>NUCLEOTIDE SEQUENCE [LARGE SCALE GENOMIC DNA]</scope>
    <source>
        <strain evidence="3 4">VU population</strain>
        <tissue evidence="3">Whole body</tissue>
    </source>
</reference>
<protein>
    <recommendedName>
        <fullName evidence="2">DUF7044 domain-containing protein</fullName>
    </recommendedName>
</protein>
<evidence type="ECO:0000313" key="4">
    <source>
        <dbReference type="Proteomes" id="UP000198287"/>
    </source>
</evidence>
<sequence length="123" mass="13866">MLSKMRKSRQISLLWVIWSVLVVSENGETLLSDPNYDELMSEQSASNLALNGGATAEARVEISKYSIELIFLPPASGCHFKESFRGSWFQSGIHHAITIARDAISTKGHCVEKENEKYLMYNR</sequence>
<dbReference type="OrthoDB" id="9979716at2759"/>
<evidence type="ECO:0000259" key="2">
    <source>
        <dbReference type="Pfam" id="PF23071"/>
    </source>
</evidence>
<evidence type="ECO:0000256" key="1">
    <source>
        <dbReference type="SAM" id="SignalP"/>
    </source>
</evidence>
<dbReference type="EMBL" id="LNIX01000033">
    <property type="protein sequence ID" value="OXA40539.1"/>
    <property type="molecule type" value="Genomic_DNA"/>
</dbReference>
<proteinExistence type="predicted"/>
<comment type="caution">
    <text evidence="3">The sequence shown here is derived from an EMBL/GenBank/DDBJ whole genome shotgun (WGS) entry which is preliminary data.</text>
</comment>
<keyword evidence="1" id="KW-0732">Signal</keyword>
<gene>
    <name evidence="3" type="ORF">Fcan01_24649</name>
</gene>